<evidence type="ECO:0000256" key="2">
    <source>
        <dbReference type="ARBA" id="ARBA00006924"/>
    </source>
</evidence>
<dbReference type="Proteomes" id="UP000663870">
    <property type="component" value="Unassembled WGS sequence"/>
</dbReference>
<evidence type="ECO:0000256" key="8">
    <source>
        <dbReference type="ARBA" id="ARBA00048905"/>
    </source>
</evidence>
<proteinExistence type="inferred from homology"/>
<dbReference type="PIRSF" id="PIRSF037938">
    <property type="entry name" value="SIR2_euk"/>
    <property type="match status" value="1"/>
</dbReference>
<keyword evidence="5 9" id="KW-0862">Zinc</keyword>
<name>A0A814B1X3_9BILA</name>
<dbReference type="Pfam" id="PF02146">
    <property type="entry name" value="SIR2"/>
    <property type="match status" value="1"/>
</dbReference>
<dbReference type="Gene3D" id="3.40.50.1220">
    <property type="entry name" value="TPP-binding domain"/>
    <property type="match status" value="1"/>
</dbReference>
<dbReference type="PROSITE" id="PS50305">
    <property type="entry name" value="SIRTUIN"/>
    <property type="match status" value="1"/>
</dbReference>
<comment type="cofactor">
    <cofactor evidence="1 9">
        <name>Zn(2+)</name>
        <dbReference type="ChEBI" id="CHEBI:29105"/>
    </cofactor>
</comment>
<feature type="active site" description="Proton acceptor" evidence="10">
    <location>
        <position position="190"/>
    </location>
</feature>
<dbReference type="InterPro" id="IPR026591">
    <property type="entry name" value="Sirtuin_cat_small_dom_sf"/>
</dbReference>
<evidence type="ECO:0000256" key="10">
    <source>
        <dbReference type="PROSITE-ProRule" id="PRU00236"/>
    </source>
</evidence>
<dbReference type="InterPro" id="IPR003000">
    <property type="entry name" value="Sirtuin"/>
</dbReference>
<accession>A0A814B1X3</accession>
<keyword evidence="4 9" id="KW-0479">Metal-binding</keyword>
<reference evidence="13" key="1">
    <citation type="submission" date="2021-02" db="EMBL/GenBank/DDBJ databases">
        <authorList>
            <person name="Nowell W R."/>
        </authorList>
    </citation>
    <scope>NUCLEOTIDE SEQUENCE</scope>
</reference>
<evidence type="ECO:0000256" key="6">
    <source>
        <dbReference type="ARBA" id="ARBA00023027"/>
    </source>
</evidence>
<feature type="region of interest" description="Disordered" evidence="11">
    <location>
        <begin position="1"/>
        <end position="36"/>
    </location>
</feature>
<evidence type="ECO:0000259" key="12">
    <source>
        <dbReference type="PROSITE" id="PS50305"/>
    </source>
</evidence>
<gene>
    <name evidence="13" type="ORF">JXQ802_LOCUS10177</name>
</gene>
<keyword evidence="3 9" id="KW-0808">Transferase</keyword>
<dbReference type="GO" id="GO:0005634">
    <property type="term" value="C:nucleus"/>
    <property type="evidence" value="ECO:0007669"/>
    <property type="project" value="TreeGrafter"/>
</dbReference>
<dbReference type="EMBL" id="CAJNOL010000192">
    <property type="protein sequence ID" value="CAF0921942.1"/>
    <property type="molecule type" value="Genomic_DNA"/>
</dbReference>
<dbReference type="SUPFAM" id="SSF52467">
    <property type="entry name" value="DHS-like NAD/FAD-binding domain"/>
    <property type="match status" value="1"/>
</dbReference>
<comment type="similarity">
    <text evidence="2 9">Belongs to the sirtuin family. Class I subfamily.</text>
</comment>
<dbReference type="EC" id="2.3.1.286" evidence="9"/>
<evidence type="ECO:0000256" key="5">
    <source>
        <dbReference type="ARBA" id="ARBA00022833"/>
    </source>
</evidence>
<feature type="compositionally biased region" description="Basic and acidic residues" evidence="11">
    <location>
        <begin position="1"/>
        <end position="24"/>
    </location>
</feature>
<dbReference type="CDD" id="cd01408">
    <property type="entry name" value="SIRT1"/>
    <property type="match status" value="1"/>
</dbReference>
<keyword evidence="14" id="KW-1185">Reference proteome</keyword>
<evidence type="ECO:0000256" key="4">
    <source>
        <dbReference type="ARBA" id="ARBA00022723"/>
    </source>
</evidence>
<keyword evidence="6 9" id="KW-0520">NAD</keyword>
<feature type="domain" description="Deacetylase sirtuin-type" evidence="12">
    <location>
        <begin position="62"/>
        <end position="336"/>
    </location>
</feature>
<evidence type="ECO:0000256" key="7">
    <source>
        <dbReference type="ARBA" id="ARBA00048378"/>
    </source>
</evidence>
<dbReference type="Gene3D" id="3.30.1600.10">
    <property type="entry name" value="SIR2/SIRT2 'Small Domain"/>
    <property type="match status" value="1"/>
</dbReference>
<dbReference type="InterPro" id="IPR026590">
    <property type="entry name" value="Ssirtuin_cat_dom"/>
</dbReference>
<feature type="binding site" evidence="10">
    <location>
        <position position="201"/>
    </location>
    <ligand>
        <name>Zn(2+)</name>
        <dbReference type="ChEBI" id="CHEBI:29105"/>
    </ligand>
</feature>
<dbReference type="PANTHER" id="PTHR11085:SF6">
    <property type="entry name" value="NAD-DEPENDENT PROTEIN DEACETYLASE SIRTUIN-2"/>
    <property type="match status" value="1"/>
</dbReference>
<evidence type="ECO:0000256" key="1">
    <source>
        <dbReference type="ARBA" id="ARBA00001947"/>
    </source>
</evidence>
<protein>
    <recommendedName>
        <fullName evidence="9">NAD-dependent protein deacetylase</fullName>
        <ecNumber evidence="9">2.3.1.286</ecNumber>
    </recommendedName>
</protein>
<sequence>MAESKKPTDDKDERTNDNKDKQTNDDDDNDNDESVFSKLQDLMNRFSGLMSSSTSDEPVEEPVLKSFDLKNAAEYMSKCSNIIVMAGAGISTSAGIPDFRSPGTGLYSQLSKYDLPSPEAIFHLEFFRNNPKPFFLLAKELYPQKFTPTPTHFFIRLLNEKNKLLRIFTQNIDSLERIAGIPSEKIVEAHGTFFTSHCLNCRKEYDLEFVKEVIFKDEIPHCTDCDGIVKPDIIFFGESLPDRFQQCVQSDFSKADFLIIIGTSLQVAPFNRLVSFVDKNCPRLLINMEPAGKATSIWDLGSSSLLYDTNKNRRDVFHKSTCDDGVTELAKLLGWEDDFNKLLESEGVSVKNVKENLSTIPNETEENANHLAEQMAAATLNDNKKKE</sequence>
<dbReference type="GO" id="GO:0017136">
    <property type="term" value="F:histone deacetylase activity, NAD-dependent"/>
    <property type="evidence" value="ECO:0007669"/>
    <property type="project" value="TreeGrafter"/>
</dbReference>
<dbReference type="InterPro" id="IPR017328">
    <property type="entry name" value="Sirtuin_class_I"/>
</dbReference>
<evidence type="ECO:0000256" key="9">
    <source>
        <dbReference type="PIRNR" id="PIRNR037938"/>
    </source>
</evidence>
<evidence type="ECO:0000313" key="14">
    <source>
        <dbReference type="Proteomes" id="UP000663870"/>
    </source>
</evidence>
<comment type="catalytic activity">
    <reaction evidence="8">
        <text>N(6)-tetradecanoyl-L-lysyl-[protein] + NAD(+) + H2O = 2''-O-tetradecanoyl-ADP-D-ribose + nicotinamide + L-lysyl-[protein]</text>
        <dbReference type="Rhea" id="RHEA:70567"/>
        <dbReference type="Rhea" id="RHEA-COMP:9752"/>
        <dbReference type="Rhea" id="RHEA-COMP:15437"/>
        <dbReference type="ChEBI" id="CHEBI:15377"/>
        <dbReference type="ChEBI" id="CHEBI:17154"/>
        <dbReference type="ChEBI" id="CHEBI:29969"/>
        <dbReference type="ChEBI" id="CHEBI:57540"/>
        <dbReference type="ChEBI" id="CHEBI:141129"/>
        <dbReference type="ChEBI" id="CHEBI:189674"/>
    </reaction>
    <physiologicalReaction direction="left-to-right" evidence="8">
        <dbReference type="Rhea" id="RHEA:70568"/>
    </physiologicalReaction>
</comment>
<dbReference type="InterPro" id="IPR029035">
    <property type="entry name" value="DHS-like_NAD/FAD-binding_dom"/>
</dbReference>
<organism evidence="13 14">
    <name type="scientific">Rotaria sordida</name>
    <dbReference type="NCBI Taxonomy" id="392033"/>
    <lineage>
        <taxon>Eukaryota</taxon>
        <taxon>Metazoa</taxon>
        <taxon>Spiralia</taxon>
        <taxon>Gnathifera</taxon>
        <taxon>Rotifera</taxon>
        <taxon>Eurotatoria</taxon>
        <taxon>Bdelloidea</taxon>
        <taxon>Philodinida</taxon>
        <taxon>Philodinidae</taxon>
        <taxon>Rotaria</taxon>
    </lineage>
</organism>
<feature type="binding site" evidence="10">
    <location>
        <position position="225"/>
    </location>
    <ligand>
        <name>Zn(2+)</name>
        <dbReference type="ChEBI" id="CHEBI:29105"/>
    </ligand>
</feature>
<comment type="catalytic activity">
    <reaction evidence="7">
        <text>N(6)-hexadecanoyl-L-lysyl-[protein] + NAD(+) + H2O = 2''-O-hexadecanoyl-ADP-D-ribose + nicotinamide + L-lysyl-[protein]</text>
        <dbReference type="Rhea" id="RHEA:70563"/>
        <dbReference type="Rhea" id="RHEA-COMP:9752"/>
        <dbReference type="Rhea" id="RHEA-COMP:14175"/>
        <dbReference type="ChEBI" id="CHEBI:15377"/>
        <dbReference type="ChEBI" id="CHEBI:17154"/>
        <dbReference type="ChEBI" id="CHEBI:29969"/>
        <dbReference type="ChEBI" id="CHEBI:57540"/>
        <dbReference type="ChEBI" id="CHEBI:138936"/>
        <dbReference type="ChEBI" id="CHEBI:189673"/>
    </reaction>
    <physiologicalReaction direction="left-to-right" evidence="7">
        <dbReference type="Rhea" id="RHEA:70564"/>
    </physiologicalReaction>
</comment>
<feature type="binding site" evidence="10">
    <location>
        <position position="222"/>
    </location>
    <ligand>
        <name>Zn(2+)</name>
        <dbReference type="ChEBI" id="CHEBI:29105"/>
    </ligand>
</feature>
<dbReference type="AlphaFoldDB" id="A0A814B1X3"/>
<dbReference type="GO" id="GO:0070403">
    <property type="term" value="F:NAD+ binding"/>
    <property type="evidence" value="ECO:0007669"/>
    <property type="project" value="InterPro"/>
</dbReference>
<evidence type="ECO:0000256" key="3">
    <source>
        <dbReference type="ARBA" id="ARBA00022679"/>
    </source>
</evidence>
<dbReference type="InterPro" id="IPR050134">
    <property type="entry name" value="NAD-dep_sirtuin_deacylases"/>
</dbReference>
<comment type="caution">
    <text evidence="13">The sequence shown here is derived from an EMBL/GenBank/DDBJ whole genome shotgun (WGS) entry which is preliminary data.</text>
</comment>
<feature type="binding site" evidence="10">
    <location>
        <position position="198"/>
    </location>
    <ligand>
        <name>Zn(2+)</name>
        <dbReference type="ChEBI" id="CHEBI:29105"/>
    </ligand>
</feature>
<evidence type="ECO:0000313" key="13">
    <source>
        <dbReference type="EMBL" id="CAF0921942.1"/>
    </source>
</evidence>
<dbReference type="PANTHER" id="PTHR11085">
    <property type="entry name" value="NAD-DEPENDENT PROTEIN DEACYLASE SIRTUIN-5, MITOCHONDRIAL-RELATED"/>
    <property type="match status" value="1"/>
</dbReference>
<comment type="catalytic activity">
    <reaction evidence="9">
        <text>N(6)-acetyl-L-lysyl-[protein] + NAD(+) + H2O = 2''-O-acetyl-ADP-D-ribose + nicotinamide + L-lysyl-[protein]</text>
        <dbReference type="Rhea" id="RHEA:43636"/>
        <dbReference type="Rhea" id="RHEA-COMP:9752"/>
        <dbReference type="Rhea" id="RHEA-COMP:10731"/>
        <dbReference type="ChEBI" id="CHEBI:15377"/>
        <dbReference type="ChEBI" id="CHEBI:17154"/>
        <dbReference type="ChEBI" id="CHEBI:29969"/>
        <dbReference type="ChEBI" id="CHEBI:57540"/>
        <dbReference type="ChEBI" id="CHEBI:61930"/>
        <dbReference type="ChEBI" id="CHEBI:83767"/>
        <dbReference type="EC" id="2.3.1.286"/>
    </reaction>
</comment>
<evidence type="ECO:0000256" key="11">
    <source>
        <dbReference type="SAM" id="MobiDB-lite"/>
    </source>
</evidence>
<dbReference type="GO" id="GO:0046872">
    <property type="term" value="F:metal ion binding"/>
    <property type="evidence" value="ECO:0007669"/>
    <property type="project" value="UniProtKB-KW"/>
</dbReference>